<evidence type="ECO:0000313" key="3">
    <source>
        <dbReference type="Proteomes" id="UP000837857"/>
    </source>
</evidence>
<accession>A0ABN8HRV7</accession>
<feature type="region of interest" description="Disordered" evidence="1">
    <location>
        <begin position="1"/>
        <end position="35"/>
    </location>
</feature>
<keyword evidence="3" id="KW-1185">Reference proteome</keyword>
<protein>
    <submittedName>
        <fullName evidence="2">Uncharacterized protein</fullName>
    </submittedName>
</protein>
<organism evidence="2 3">
    <name type="scientific">Iphiclides podalirius</name>
    <name type="common">scarce swallowtail</name>
    <dbReference type="NCBI Taxonomy" id="110791"/>
    <lineage>
        <taxon>Eukaryota</taxon>
        <taxon>Metazoa</taxon>
        <taxon>Ecdysozoa</taxon>
        <taxon>Arthropoda</taxon>
        <taxon>Hexapoda</taxon>
        <taxon>Insecta</taxon>
        <taxon>Pterygota</taxon>
        <taxon>Neoptera</taxon>
        <taxon>Endopterygota</taxon>
        <taxon>Lepidoptera</taxon>
        <taxon>Glossata</taxon>
        <taxon>Ditrysia</taxon>
        <taxon>Papilionoidea</taxon>
        <taxon>Papilionidae</taxon>
        <taxon>Papilioninae</taxon>
        <taxon>Iphiclides</taxon>
    </lineage>
</organism>
<dbReference type="Proteomes" id="UP000837857">
    <property type="component" value="Chromosome 10"/>
</dbReference>
<evidence type="ECO:0000313" key="2">
    <source>
        <dbReference type="EMBL" id="CAH2037200.1"/>
    </source>
</evidence>
<evidence type="ECO:0000256" key="1">
    <source>
        <dbReference type="SAM" id="MobiDB-lite"/>
    </source>
</evidence>
<reference evidence="2" key="1">
    <citation type="submission" date="2022-03" db="EMBL/GenBank/DDBJ databases">
        <authorList>
            <person name="Martin H S."/>
        </authorList>
    </citation>
    <scope>NUCLEOTIDE SEQUENCE</scope>
</reference>
<gene>
    <name evidence="2" type="ORF">IPOD504_LOCUS1066</name>
</gene>
<name>A0ABN8HRV7_9NEOP</name>
<proteinExistence type="predicted"/>
<dbReference type="EMBL" id="OW152822">
    <property type="protein sequence ID" value="CAH2037200.1"/>
    <property type="molecule type" value="Genomic_DNA"/>
</dbReference>
<sequence length="289" mass="32658">MDSRPPRRVRGERRRQARVTSRALADSEGQSKTLRQAPQEEIWSSLISTCRLPVVNQAYQYSGQNLNSGTDVLIRKSSLRCLKLSVAVSRSDSRLFSDGAIRQQDGNLLPEKSARNTVNRSSRSNNLKLADIVDVTLHAFYLPDRYNIIADCLSCGNGLPDWHLKGNVVKMIFKKWGTPQVEFFATSQSTVVPAYASIEAIIFSRDWQYNLARVFPLPPLIPRVLRHLNKSSGTFLVVVPRWESVIWRNDLKRRALGAPSQIRNLKVSDRSVCQPPIFTSGRSARRLAE</sequence>
<feature type="non-terminal residue" evidence="2">
    <location>
        <position position="289"/>
    </location>
</feature>
<feature type="compositionally biased region" description="Basic residues" evidence="1">
    <location>
        <begin position="1"/>
        <end position="17"/>
    </location>
</feature>